<accession>A0A3P7U3M3</accession>
<gene>
    <name evidence="1" type="ORF">BTMF_LOCUS4497</name>
</gene>
<dbReference type="AlphaFoldDB" id="A0A3P7U3M3"/>
<protein>
    <submittedName>
        <fullName evidence="1">Uncharacterized protein</fullName>
    </submittedName>
</protein>
<sequence>MTSTVGFNCGIQKLGYSFAFSPATFEISSSFNRLTLDRSLSSILRLLVLDPEGVAPAEVVGQSPSTSRLIPGCAGVPSTSLNFFSFSSSSRCFSLSASSSSFLHCFSHSFNFRAFSFFCSK</sequence>
<dbReference type="EMBL" id="UZAG01004471">
    <property type="protein sequence ID" value="VDO16877.1"/>
    <property type="molecule type" value="Genomic_DNA"/>
</dbReference>
<dbReference type="Proteomes" id="UP000280834">
    <property type="component" value="Unassembled WGS sequence"/>
</dbReference>
<organism evidence="1 2">
    <name type="scientific">Brugia timori</name>
    <dbReference type="NCBI Taxonomy" id="42155"/>
    <lineage>
        <taxon>Eukaryota</taxon>
        <taxon>Metazoa</taxon>
        <taxon>Ecdysozoa</taxon>
        <taxon>Nematoda</taxon>
        <taxon>Chromadorea</taxon>
        <taxon>Rhabditida</taxon>
        <taxon>Spirurina</taxon>
        <taxon>Spiruromorpha</taxon>
        <taxon>Filarioidea</taxon>
        <taxon>Onchocercidae</taxon>
        <taxon>Brugia</taxon>
    </lineage>
</organism>
<reference evidence="1 2" key="1">
    <citation type="submission" date="2018-11" db="EMBL/GenBank/DDBJ databases">
        <authorList>
            <consortium name="Pathogen Informatics"/>
        </authorList>
    </citation>
    <scope>NUCLEOTIDE SEQUENCE [LARGE SCALE GENOMIC DNA]</scope>
</reference>
<name>A0A3P7U3M3_9BILA</name>
<proteinExistence type="predicted"/>
<evidence type="ECO:0000313" key="2">
    <source>
        <dbReference type="Proteomes" id="UP000280834"/>
    </source>
</evidence>
<evidence type="ECO:0000313" key="1">
    <source>
        <dbReference type="EMBL" id="VDO16877.1"/>
    </source>
</evidence>
<keyword evidence="2" id="KW-1185">Reference proteome</keyword>